<dbReference type="Proteomes" id="UP000009097">
    <property type="component" value="Unassembled WGS sequence"/>
</dbReference>
<dbReference type="KEGG" id="fox:FOXG_22112"/>
<dbReference type="EMBL" id="DS231724">
    <property type="protein sequence ID" value="KNB18013.1"/>
    <property type="molecule type" value="Genomic_DNA"/>
</dbReference>
<evidence type="ECO:0000313" key="1">
    <source>
        <dbReference type="EMBL" id="KNB18013.1"/>
    </source>
</evidence>
<gene>
    <name evidence="1" type="ORF">FOXG_22112</name>
</gene>
<dbReference type="RefSeq" id="XP_018256058.1">
    <property type="nucleotide sequence ID" value="XM_018402510.1"/>
</dbReference>
<accession>A0A0J9W564</accession>
<organism evidence="1 2">
    <name type="scientific">Fusarium oxysporum f. sp. lycopersici (strain 4287 / CBS 123668 / FGSC 9935 / NRRL 34936)</name>
    <name type="common">Fusarium vascular wilt of tomato</name>
    <dbReference type="NCBI Taxonomy" id="426428"/>
    <lineage>
        <taxon>Eukaryota</taxon>
        <taxon>Fungi</taxon>
        <taxon>Dikarya</taxon>
        <taxon>Ascomycota</taxon>
        <taxon>Pezizomycotina</taxon>
        <taxon>Sordariomycetes</taxon>
        <taxon>Hypocreomycetidae</taxon>
        <taxon>Hypocreales</taxon>
        <taxon>Nectriaceae</taxon>
        <taxon>Fusarium</taxon>
        <taxon>Fusarium oxysporum species complex</taxon>
    </lineage>
</organism>
<evidence type="ECO:0000313" key="2">
    <source>
        <dbReference type="Proteomes" id="UP000009097"/>
    </source>
</evidence>
<dbReference type="GeneID" id="28962818"/>
<name>A0A0J9W564_FUSO4</name>
<dbReference type="VEuPathDB" id="FungiDB:FOXG_22112"/>
<dbReference type="AlphaFoldDB" id="A0A0J9W564"/>
<protein>
    <submittedName>
        <fullName evidence="1">Uncharacterized protein</fullName>
    </submittedName>
</protein>
<proteinExistence type="predicted"/>
<reference evidence="1" key="2">
    <citation type="journal article" date="2010" name="Nature">
        <title>Comparative genomics reveals mobile pathogenicity chromosomes in Fusarium.</title>
        <authorList>
            <person name="Ma L.J."/>
            <person name="van der Does H.C."/>
            <person name="Borkovich K.A."/>
            <person name="Coleman J.J."/>
            <person name="Daboussi M.J."/>
            <person name="Di Pietro A."/>
            <person name="Dufresne M."/>
            <person name="Freitag M."/>
            <person name="Grabherr M."/>
            <person name="Henrissat B."/>
            <person name="Houterman P.M."/>
            <person name="Kang S."/>
            <person name="Shim W.B."/>
            <person name="Woloshuk C."/>
            <person name="Xie X."/>
            <person name="Xu J.R."/>
            <person name="Antoniw J."/>
            <person name="Baker S.E."/>
            <person name="Bluhm B.H."/>
            <person name="Breakspear A."/>
            <person name="Brown D.W."/>
            <person name="Butchko R.A."/>
            <person name="Chapman S."/>
            <person name="Coulson R."/>
            <person name="Coutinho P.M."/>
            <person name="Danchin E.G."/>
            <person name="Diener A."/>
            <person name="Gale L.R."/>
            <person name="Gardiner D.M."/>
            <person name="Goff S."/>
            <person name="Hammond-Kosack K.E."/>
            <person name="Hilburn K."/>
            <person name="Hua-Van A."/>
            <person name="Jonkers W."/>
            <person name="Kazan K."/>
            <person name="Kodira C.D."/>
            <person name="Koehrsen M."/>
            <person name="Kumar L."/>
            <person name="Lee Y.H."/>
            <person name="Li L."/>
            <person name="Manners J.M."/>
            <person name="Miranda-Saavedra D."/>
            <person name="Mukherjee M."/>
            <person name="Park G."/>
            <person name="Park J."/>
            <person name="Park S.Y."/>
            <person name="Proctor R.H."/>
            <person name="Regev A."/>
            <person name="Ruiz-Roldan M.C."/>
            <person name="Sain D."/>
            <person name="Sakthikumar S."/>
            <person name="Sykes S."/>
            <person name="Schwartz D.C."/>
            <person name="Turgeon B.G."/>
            <person name="Wapinski I."/>
            <person name="Yoder O."/>
            <person name="Young S."/>
            <person name="Zeng Q."/>
            <person name="Zhou S."/>
            <person name="Galagan J."/>
            <person name="Cuomo C.A."/>
            <person name="Kistler H.C."/>
            <person name="Rep M."/>
        </authorList>
    </citation>
    <scope>NUCLEOTIDE SEQUENCE [LARGE SCALE GENOMIC DNA]</scope>
    <source>
        <strain evidence="1">4287</strain>
    </source>
</reference>
<reference evidence="1" key="1">
    <citation type="submission" date="2007-04" db="EMBL/GenBank/DDBJ databases">
        <authorList>
            <consortium name="The Broad Institute Genome Sequencing Platform"/>
            <person name="Birren B."/>
            <person name="Lander E."/>
            <person name="Galagan J."/>
            <person name="Nusbaum C."/>
            <person name="Devon K."/>
            <person name="Ma L.-J."/>
            <person name="Jaffe D."/>
            <person name="Butler J."/>
            <person name="Alvarez P."/>
            <person name="Gnerre S."/>
            <person name="Grabherr M."/>
            <person name="Kleber M."/>
            <person name="Mauceli E."/>
            <person name="Brockman W."/>
            <person name="MacCallum I.A."/>
            <person name="Young S."/>
            <person name="LaButti K."/>
            <person name="DeCaprio D."/>
            <person name="Crawford M."/>
            <person name="Koehrsen M."/>
            <person name="Engels R."/>
            <person name="Montgomery P."/>
            <person name="Pearson M."/>
            <person name="Howarth C."/>
            <person name="Larson L."/>
            <person name="White J."/>
            <person name="O'Leary S."/>
            <person name="Kodira C."/>
            <person name="Zeng Q."/>
            <person name="Yandava C."/>
            <person name="Alvarado L."/>
            <person name="Kistler C."/>
            <person name="Shim W.-B."/>
            <person name="Kang S."/>
            <person name="Woloshuk C."/>
        </authorList>
    </citation>
    <scope>NUCLEOTIDE SEQUENCE</scope>
    <source>
        <strain evidence="1">4287</strain>
    </source>
</reference>
<sequence>MPLMGVAVRAPRSSSQLSTCTRSTIVKSYVGFSPRPKMPPPQNIT</sequence>